<proteinExistence type="predicted"/>
<comment type="subcellular location">
    <subcellularLocation>
        <location evidence="1">Membrane</location>
        <topology evidence="1">Multi-pass membrane protein</topology>
    </subcellularLocation>
</comment>
<dbReference type="RefSeq" id="WP_424960757.1">
    <property type="nucleotide sequence ID" value="NZ_BAAANZ010000014.1"/>
</dbReference>
<keyword evidence="6 8" id="KW-0472">Membrane</keyword>
<comment type="pathway">
    <text evidence="2">Carotenoid biosynthesis.</text>
</comment>
<evidence type="ECO:0000256" key="1">
    <source>
        <dbReference type="ARBA" id="ARBA00004141"/>
    </source>
</evidence>
<dbReference type="GO" id="GO:0016117">
    <property type="term" value="P:carotenoid biosynthetic process"/>
    <property type="evidence" value="ECO:0007669"/>
    <property type="project" value="UniProtKB-KW"/>
</dbReference>
<evidence type="ECO:0000256" key="6">
    <source>
        <dbReference type="ARBA" id="ARBA00023136"/>
    </source>
</evidence>
<evidence type="ECO:0000256" key="3">
    <source>
        <dbReference type="ARBA" id="ARBA00022692"/>
    </source>
</evidence>
<accession>A0A840XID9</accession>
<feature type="transmembrane region" description="Helical" evidence="8">
    <location>
        <begin position="6"/>
        <end position="26"/>
    </location>
</feature>
<keyword evidence="10" id="KW-1185">Reference proteome</keyword>
<feature type="transmembrane region" description="Helical" evidence="8">
    <location>
        <begin position="83"/>
        <end position="104"/>
    </location>
</feature>
<gene>
    <name evidence="9" type="ORF">BJ959_001582</name>
</gene>
<reference evidence="9 10" key="1">
    <citation type="submission" date="2020-08" db="EMBL/GenBank/DDBJ databases">
        <title>Sequencing the genomes of 1000 actinobacteria strains.</title>
        <authorList>
            <person name="Klenk H.-P."/>
        </authorList>
    </citation>
    <scope>NUCLEOTIDE SEQUENCE [LARGE SCALE GENOMIC DNA]</scope>
    <source>
        <strain evidence="9 10">DSM 23889</strain>
    </source>
</reference>
<sequence length="129" mass="14025">MELVNFAYLGALLISITGMMVLDRRFRLFFWRDARRAAIVLPLGVIFFLIWDVGGIVLGIFFRGVTDFMTGVLVGPELPLEEVFFLTLLCYNTMIAYTAAGDLLDRRAARRSSGGPAGAAAATDAEAGA</sequence>
<organism evidence="9 10">
    <name type="scientific">Microcella frigidaquae</name>
    <dbReference type="NCBI Taxonomy" id="424758"/>
    <lineage>
        <taxon>Bacteria</taxon>
        <taxon>Bacillati</taxon>
        <taxon>Actinomycetota</taxon>
        <taxon>Actinomycetes</taxon>
        <taxon>Micrococcales</taxon>
        <taxon>Microbacteriaceae</taxon>
        <taxon>Microcella</taxon>
    </lineage>
</organism>
<dbReference type="Proteomes" id="UP000552883">
    <property type="component" value="Unassembled WGS sequence"/>
</dbReference>
<comment type="caution">
    <text evidence="9">The sequence shown here is derived from an EMBL/GenBank/DDBJ whole genome shotgun (WGS) entry which is preliminary data.</text>
</comment>
<dbReference type="NCBIfam" id="TIGR03462">
    <property type="entry name" value="CarR_dom_SF"/>
    <property type="match status" value="1"/>
</dbReference>
<keyword evidence="5 8" id="KW-1133">Transmembrane helix</keyword>
<dbReference type="GO" id="GO:0016872">
    <property type="term" value="F:intramolecular lyase activity"/>
    <property type="evidence" value="ECO:0007669"/>
    <property type="project" value="InterPro"/>
</dbReference>
<evidence type="ECO:0000256" key="5">
    <source>
        <dbReference type="ARBA" id="ARBA00022989"/>
    </source>
</evidence>
<evidence type="ECO:0000256" key="8">
    <source>
        <dbReference type="SAM" id="Phobius"/>
    </source>
</evidence>
<name>A0A840XID9_9MICO</name>
<keyword evidence="7" id="KW-0413">Isomerase</keyword>
<evidence type="ECO:0000313" key="9">
    <source>
        <dbReference type="EMBL" id="MBB5618086.1"/>
    </source>
</evidence>
<keyword evidence="4" id="KW-0125">Carotenoid biosynthesis</keyword>
<protein>
    <submittedName>
        <fullName evidence="9">Lycopene cyclase domain-containing protein</fullName>
    </submittedName>
</protein>
<dbReference type="AlphaFoldDB" id="A0A840XID9"/>
<dbReference type="GO" id="GO:0016020">
    <property type="term" value="C:membrane"/>
    <property type="evidence" value="ECO:0007669"/>
    <property type="project" value="UniProtKB-SubCell"/>
</dbReference>
<evidence type="ECO:0000313" key="10">
    <source>
        <dbReference type="Proteomes" id="UP000552883"/>
    </source>
</evidence>
<feature type="transmembrane region" description="Helical" evidence="8">
    <location>
        <begin position="38"/>
        <end position="63"/>
    </location>
</feature>
<dbReference type="GO" id="GO:0045436">
    <property type="term" value="F:lycopene beta cyclase activity"/>
    <property type="evidence" value="ECO:0007669"/>
    <property type="project" value="UniProtKB-ARBA"/>
</dbReference>
<keyword evidence="3 8" id="KW-0812">Transmembrane</keyword>
<evidence type="ECO:0000256" key="4">
    <source>
        <dbReference type="ARBA" id="ARBA00022746"/>
    </source>
</evidence>
<dbReference type="InterPro" id="IPR017825">
    <property type="entry name" value="Lycopene_cyclase_dom"/>
</dbReference>
<evidence type="ECO:0000256" key="2">
    <source>
        <dbReference type="ARBA" id="ARBA00004829"/>
    </source>
</evidence>
<evidence type="ECO:0000256" key="7">
    <source>
        <dbReference type="ARBA" id="ARBA00023235"/>
    </source>
</evidence>
<dbReference type="EMBL" id="JACHBS010000001">
    <property type="protein sequence ID" value="MBB5618086.1"/>
    <property type="molecule type" value="Genomic_DNA"/>
</dbReference>